<keyword evidence="1" id="KW-0732">Signal</keyword>
<evidence type="ECO:0000259" key="2">
    <source>
        <dbReference type="Pfam" id="PF18602"/>
    </source>
</evidence>
<organism evidence="3">
    <name type="scientific">uncultured nuHF2 cluster bacterium HF0770_42C12</name>
    <dbReference type="NCBI Taxonomy" id="723593"/>
    <lineage>
        <taxon>Bacteria</taxon>
        <taxon>environmental samples</taxon>
    </lineage>
</organism>
<protein>
    <recommendedName>
        <fullName evidence="2">Rap1a immunity protein domain-containing protein</fullName>
    </recommendedName>
</protein>
<sequence>MKYAIMVLALVGVLARPTAAIAKETNTGGNQYLTLCTDDPGRCYLYAIGWRHGYFTAQVNAARLMELKSKAAQRAAFKLFDICIPQKVLNKQLGDVLIKYLQDRPEKRHKHIAHLAMASFMEAFPCR</sequence>
<dbReference type="Pfam" id="PF18602">
    <property type="entry name" value="Rap1a"/>
    <property type="match status" value="1"/>
</dbReference>
<feature type="signal peptide" evidence="1">
    <location>
        <begin position="1"/>
        <end position="22"/>
    </location>
</feature>
<feature type="chain" id="PRO_5003217844" description="Rap1a immunity protein domain-containing protein" evidence="1">
    <location>
        <begin position="23"/>
        <end position="127"/>
    </location>
</feature>
<evidence type="ECO:0000256" key="1">
    <source>
        <dbReference type="SAM" id="SignalP"/>
    </source>
</evidence>
<accession>E7C809</accession>
<reference evidence="3" key="1">
    <citation type="submission" date="2010-01" db="EMBL/GenBank/DDBJ databases">
        <title>Genome fragments of uncultured bacteria from the North Pacific subtropical Gyre.</title>
        <authorList>
            <person name="Pham V.D."/>
            <person name="Delong E.F."/>
        </authorList>
    </citation>
    <scope>NUCLEOTIDE SEQUENCE</scope>
</reference>
<dbReference type="EMBL" id="GU568018">
    <property type="protein sequence ID" value="ADI23584.1"/>
    <property type="molecule type" value="Genomic_DNA"/>
</dbReference>
<dbReference type="AlphaFoldDB" id="E7C809"/>
<name>E7C809_9BACT</name>
<dbReference type="InterPro" id="IPR041238">
    <property type="entry name" value="Rap1a"/>
</dbReference>
<proteinExistence type="predicted"/>
<feature type="domain" description="Rap1a immunity protein" evidence="2">
    <location>
        <begin position="29"/>
        <end position="126"/>
    </location>
</feature>
<evidence type="ECO:0000313" key="3">
    <source>
        <dbReference type="EMBL" id="ADI23584.1"/>
    </source>
</evidence>